<dbReference type="InterPro" id="IPR047121">
    <property type="entry name" value="YjiB-like"/>
</dbReference>
<feature type="domain" description="Cupin type-1" evidence="1">
    <location>
        <begin position="74"/>
        <end position="130"/>
    </location>
</feature>
<dbReference type="EMBL" id="FCNW02000033">
    <property type="protein sequence ID" value="SAL55819.1"/>
    <property type="molecule type" value="Genomic_DNA"/>
</dbReference>
<proteinExistence type="predicted"/>
<dbReference type="SUPFAM" id="SSF51182">
    <property type="entry name" value="RmlC-like cupins"/>
    <property type="match status" value="1"/>
</dbReference>
<dbReference type="AlphaFoldDB" id="A0A158IHT6"/>
<evidence type="ECO:0000313" key="3">
    <source>
        <dbReference type="Proteomes" id="UP000054977"/>
    </source>
</evidence>
<dbReference type="Gene3D" id="2.60.120.10">
    <property type="entry name" value="Jelly Rolls"/>
    <property type="match status" value="1"/>
</dbReference>
<accession>A0A158IHT6</accession>
<evidence type="ECO:0000259" key="1">
    <source>
        <dbReference type="Pfam" id="PF00190"/>
    </source>
</evidence>
<dbReference type="CDD" id="cd02219">
    <property type="entry name" value="cupin_YjlB-like"/>
    <property type="match status" value="1"/>
</dbReference>
<keyword evidence="3" id="KW-1185">Reference proteome</keyword>
<dbReference type="OrthoDB" id="9791759at2"/>
<dbReference type="STRING" id="326474.AWB65_04802"/>
<organism evidence="2 3">
    <name type="scientific">Caballeronia humi</name>
    <dbReference type="NCBI Taxonomy" id="326474"/>
    <lineage>
        <taxon>Bacteria</taxon>
        <taxon>Pseudomonadati</taxon>
        <taxon>Pseudomonadota</taxon>
        <taxon>Betaproteobacteria</taxon>
        <taxon>Burkholderiales</taxon>
        <taxon>Burkholderiaceae</taxon>
        <taxon>Caballeronia</taxon>
    </lineage>
</organism>
<dbReference type="InterPro" id="IPR014500">
    <property type="entry name" value="UCP019307_cupin"/>
</dbReference>
<comment type="caution">
    <text evidence="2">The sequence shown here is derived from an EMBL/GenBank/DDBJ whole genome shotgun (WGS) entry which is preliminary data.</text>
</comment>
<dbReference type="InterPro" id="IPR011051">
    <property type="entry name" value="RmlC_Cupin_sf"/>
</dbReference>
<evidence type="ECO:0000313" key="2">
    <source>
        <dbReference type="EMBL" id="SAL55819.1"/>
    </source>
</evidence>
<protein>
    <recommendedName>
        <fullName evidence="1">Cupin type-1 domain-containing protein</fullName>
    </recommendedName>
</protein>
<dbReference type="RefSeq" id="WP_125474184.1">
    <property type="nucleotide sequence ID" value="NZ_FCNW02000033.1"/>
</dbReference>
<name>A0A158IHT6_9BURK</name>
<dbReference type="InterPro" id="IPR014710">
    <property type="entry name" value="RmlC-like_jellyroll"/>
</dbReference>
<gene>
    <name evidence="2" type="ORF">AWB65_04802</name>
</gene>
<reference evidence="2" key="1">
    <citation type="submission" date="2016-01" db="EMBL/GenBank/DDBJ databases">
        <authorList>
            <person name="Peeters C."/>
        </authorList>
    </citation>
    <scope>NUCLEOTIDE SEQUENCE [LARGE SCALE GENOMIC DNA]</scope>
    <source>
        <strain evidence="2">LMG 22934</strain>
    </source>
</reference>
<dbReference type="Proteomes" id="UP000054977">
    <property type="component" value="Unassembled WGS sequence"/>
</dbReference>
<dbReference type="PIRSF" id="PIRSF019307">
    <property type="entry name" value="UCP019307"/>
    <property type="match status" value="1"/>
</dbReference>
<dbReference type="PANTHER" id="PTHR36448">
    <property type="entry name" value="BLR7373 PROTEIN"/>
    <property type="match status" value="1"/>
</dbReference>
<dbReference type="PANTHER" id="PTHR36448:SF2">
    <property type="entry name" value="CUPIN TYPE-1 DOMAIN-CONTAINING PROTEIN"/>
    <property type="match status" value="1"/>
</dbReference>
<sequence length="185" mass="20233">MSYETGHLQAADSRCEPFMLNANGWVPNNRRLPVLLYRGVIDGKRTDLASRFEAMFSENGWPPQWRDGVFDYHHYHSTAHEVLGVAAGRAQLILGGPAGRIVSVQAGDALVLPAGTGHCLLSSEGRFQVVGAYPPGQQWDIRRDALCDEEVRRMEALPFPSSDPLGVKAGKWGGFGFERLAALTA</sequence>
<dbReference type="Pfam" id="PF00190">
    <property type="entry name" value="Cupin_1"/>
    <property type="match status" value="1"/>
</dbReference>
<dbReference type="InterPro" id="IPR006045">
    <property type="entry name" value="Cupin_1"/>
</dbReference>